<dbReference type="Proteomes" id="UP000677244">
    <property type="component" value="Unassembled WGS sequence"/>
</dbReference>
<proteinExistence type="predicted"/>
<organism evidence="2 3">
    <name type="scientific">Niastella soli</name>
    <dbReference type="NCBI Taxonomy" id="2821487"/>
    <lineage>
        <taxon>Bacteria</taxon>
        <taxon>Pseudomonadati</taxon>
        <taxon>Bacteroidota</taxon>
        <taxon>Chitinophagia</taxon>
        <taxon>Chitinophagales</taxon>
        <taxon>Chitinophagaceae</taxon>
        <taxon>Niastella</taxon>
    </lineage>
</organism>
<keyword evidence="1" id="KW-1133">Transmembrane helix</keyword>
<dbReference type="RefSeq" id="WP_209136841.1">
    <property type="nucleotide sequence ID" value="NZ_JAGHKO010000001.1"/>
</dbReference>
<dbReference type="EMBL" id="JAGHKO010000001">
    <property type="protein sequence ID" value="MBO9198754.1"/>
    <property type="molecule type" value="Genomic_DNA"/>
</dbReference>
<name>A0ABS3YLI4_9BACT</name>
<reference evidence="2 3" key="1">
    <citation type="submission" date="2021-03" db="EMBL/GenBank/DDBJ databases">
        <title>Assistant Professor.</title>
        <authorList>
            <person name="Huq M.A."/>
        </authorList>
    </citation>
    <scope>NUCLEOTIDE SEQUENCE [LARGE SCALE GENOMIC DNA]</scope>
    <source>
        <strain evidence="2 3">MAH-29</strain>
    </source>
</reference>
<evidence type="ECO:0000256" key="1">
    <source>
        <dbReference type="SAM" id="Phobius"/>
    </source>
</evidence>
<comment type="caution">
    <text evidence="2">The sequence shown here is derived from an EMBL/GenBank/DDBJ whole genome shotgun (WGS) entry which is preliminary data.</text>
</comment>
<feature type="transmembrane region" description="Helical" evidence="1">
    <location>
        <begin position="107"/>
        <end position="125"/>
    </location>
</feature>
<accession>A0ABS3YLI4</accession>
<evidence type="ECO:0000313" key="2">
    <source>
        <dbReference type="EMBL" id="MBO9198754.1"/>
    </source>
</evidence>
<evidence type="ECO:0000313" key="3">
    <source>
        <dbReference type="Proteomes" id="UP000677244"/>
    </source>
</evidence>
<sequence>MNSNFLFKISPLSSEKRSDPTARKNPYLFKGERFGISEGRLHLLRNEFNYETIPMDSISAIEVRDGKDLKNWWWVLIVGLALIGYALRDLYYIFFLFGLWRIDVERVLIIVLPMALGVYSIFIALRNTRVMIVKSTSKSYYLSLRELVKRQQFIEFVEYMEKSHRAFSNKAR</sequence>
<keyword evidence="1" id="KW-0472">Membrane</keyword>
<keyword evidence="3" id="KW-1185">Reference proteome</keyword>
<keyword evidence="1" id="KW-0812">Transmembrane</keyword>
<protein>
    <submittedName>
        <fullName evidence="2">Uncharacterized protein</fullName>
    </submittedName>
</protein>
<feature type="transmembrane region" description="Helical" evidence="1">
    <location>
        <begin position="72"/>
        <end position="95"/>
    </location>
</feature>
<gene>
    <name evidence="2" type="ORF">J7I42_00675</name>
</gene>